<gene>
    <name evidence="2" type="ORF">PVIIG_01832</name>
</gene>
<evidence type="ECO:0000313" key="2">
    <source>
        <dbReference type="EMBL" id="KMZ80052.1"/>
    </source>
</evidence>
<feature type="transmembrane region" description="Helical" evidence="1">
    <location>
        <begin position="25"/>
        <end position="45"/>
    </location>
</feature>
<keyword evidence="1" id="KW-0472">Membrane</keyword>
<sequence>MVAKNAFSSEVAETQKKEKSNVHKYCGKALALTLLLVILGFSANVPTFENAKNCENGVEKQVSGKNVRILFGHYGSASSFDSEESLEDLDTQSTTVGDDDAATFYSSYESLSPSEREKLLKEDNDDDDYGDDEYDFDFSECFSKEKFNKQNFKTLKDKFREAMKKPKYVFCAATSAVVLMNCPQVLFPIFVLLAIFASGLGIKSKFLNKYKKKETVV</sequence>
<accession>A0A0J9SDP4</accession>
<keyword evidence="1" id="KW-0812">Transmembrane</keyword>
<keyword evidence="1" id="KW-1133">Transmembrane helix</keyword>
<proteinExistence type="predicted"/>
<evidence type="ECO:0000313" key="3">
    <source>
        <dbReference type="Proteomes" id="UP000053562"/>
    </source>
</evidence>
<dbReference type="AlphaFoldDB" id="A0A0J9SDP4"/>
<evidence type="ECO:0000256" key="1">
    <source>
        <dbReference type="SAM" id="Phobius"/>
    </source>
</evidence>
<organism evidence="2 3">
    <name type="scientific">Plasmodium vivax India VII</name>
    <dbReference type="NCBI Taxonomy" id="1077284"/>
    <lineage>
        <taxon>Eukaryota</taxon>
        <taxon>Sar</taxon>
        <taxon>Alveolata</taxon>
        <taxon>Apicomplexa</taxon>
        <taxon>Aconoidasida</taxon>
        <taxon>Haemosporida</taxon>
        <taxon>Plasmodiidae</taxon>
        <taxon>Plasmodium</taxon>
        <taxon>Plasmodium (Plasmodium)</taxon>
    </lineage>
</organism>
<dbReference type="EMBL" id="KQ234304">
    <property type="protein sequence ID" value="KMZ80052.1"/>
    <property type="molecule type" value="Genomic_DNA"/>
</dbReference>
<dbReference type="Proteomes" id="UP000053562">
    <property type="component" value="Unassembled WGS sequence"/>
</dbReference>
<name>A0A0J9SDP4_PLAVI</name>
<reference evidence="2 3" key="1">
    <citation type="submission" date="2011-08" db="EMBL/GenBank/DDBJ databases">
        <title>The Genome Sequence of Plasmodium vivax India VII.</title>
        <authorList>
            <consortium name="The Broad Institute Genome Sequencing Platform"/>
            <consortium name="The Broad Institute Genome Sequencing Center for Infectious Disease"/>
            <person name="Neafsey D."/>
            <person name="Carlton J."/>
            <person name="Barnwell J."/>
            <person name="Collins W."/>
            <person name="Escalante A."/>
            <person name="Mullikin J."/>
            <person name="Saul A."/>
            <person name="Guigo R."/>
            <person name="Camara F."/>
            <person name="Young S.K."/>
            <person name="Zeng Q."/>
            <person name="Gargeya S."/>
            <person name="Fitzgerald M."/>
            <person name="Haas B."/>
            <person name="Abouelleil A."/>
            <person name="Alvarado L."/>
            <person name="Arachchi H.M."/>
            <person name="Berlin A."/>
            <person name="Brown A."/>
            <person name="Chapman S.B."/>
            <person name="Chen Z."/>
            <person name="Dunbar C."/>
            <person name="Freedman E."/>
            <person name="Gearin G."/>
            <person name="Gellesch M."/>
            <person name="Goldberg J."/>
            <person name="Griggs A."/>
            <person name="Gujja S."/>
            <person name="Heiman D."/>
            <person name="Howarth C."/>
            <person name="Larson L."/>
            <person name="Lui A."/>
            <person name="MacDonald P.J.P."/>
            <person name="Montmayeur A."/>
            <person name="Murphy C."/>
            <person name="Neiman D."/>
            <person name="Pearson M."/>
            <person name="Priest M."/>
            <person name="Roberts A."/>
            <person name="Saif S."/>
            <person name="Shea T."/>
            <person name="Shenoy N."/>
            <person name="Sisk P."/>
            <person name="Stolte C."/>
            <person name="Sykes S."/>
            <person name="Wortman J."/>
            <person name="Nusbaum C."/>
            <person name="Birren B."/>
        </authorList>
    </citation>
    <scope>NUCLEOTIDE SEQUENCE [LARGE SCALE GENOMIC DNA]</scope>
    <source>
        <strain evidence="2 3">India VII</strain>
    </source>
</reference>
<feature type="transmembrane region" description="Helical" evidence="1">
    <location>
        <begin position="185"/>
        <end position="202"/>
    </location>
</feature>
<protein>
    <submittedName>
        <fullName evidence="2">Uncharacterized protein</fullName>
    </submittedName>
</protein>
<dbReference type="OrthoDB" id="385645at2759"/>